<keyword evidence="1" id="KW-0472">Membrane</keyword>
<keyword evidence="1" id="KW-0812">Transmembrane</keyword>
<organism evidence="2 3">
    <name type="scientific">Pterulicium gracile</name>
    <dbReference type="NCBI Taxonomy" id="1884261"/>
    <lineage>
        <taxon>Eukaryota</taxon>
        <taxon>Fungi</taxon>
        <taxon>Dikarya</taxon>
        <taxon>Basidiomycota</taxon>
        <taxon>Agaricomycotina</taxon>
        <taxon>Agaricomycetes</taxon>
        <taxon>Agaricomycetidae</taxon>
        <taxon>Agaricales</taxon>
        <taxon>Pleurotineae</taxon>
        <taxon>Pterulaceae</taxon>
        <taxon>Pterulicium</taxon>
    </lineage>
</organism>
<dbReference type="AlphaFoldDB" id="A0A5C3QPZ1"/>
<proteinExistence type="predicted"/>
<dbReference type="EMBL" id="ML178822">
    <property type="protein sequence ID" value="TFL02369.1"/>
    <property type="molecule type" value="Genomic_DNA"/>
</dbReference>
<gene>
    <name evidence="2" type="ORF">BDV98DRAFT_565712</name>
</gene>
<keyword evidence="3" id="KW-1185">Reference proteome</keyword>
<dbReference type="Proteomes" id="UP000305067">
    <property type="component" value="Unassembled WGS sequence"/>
</dbReference>
<feature type="transmembrane region" description="Helical" evidence="1">
    <location>
        <begin position="21"/>
        <end position="42"/>
    </location>
</feature>
<keyword evidence="1" id="KW-1133">Transmembrane helix</keyword>
<accession>A0A5C3QPZ1</accession>
<evidence type="ECO:0000256" key="1">
    <source>
        <dbReference type="SAM" id="Phobius"/>
    </source>
</evidence>
<protein>
    <submittedName>
        <fullName evidence="2">Uncharacterized protein</fullName>
    </submittedName>
</protein>
<sequence>MSVFYLFRAEQQSSHINTTSIVIRIVGFFFFLFPPSSARAFFSTFPTTLMCKRMASLPELPHVTIHDLRTPDRQDTAVNAQFCIPDRTMHDQTVDEIDAVTAMLKNLEQERTTFTTRDRPSDLIANLEKDAILRTHVRRNPAHRQFISKALPPALARQVKEQAKHVAMALFRLQQVFIQLRPDGR</sequence>
<name>A0A5C3QPZ1_9AGAR</name>
<evidence type="ECO:0000313" key="2">
    <source>
        <dbReference type="EMBL" id="TFL02369.1"/>
    </source>
</evidence>
<reference evidence="2 3" key="1">
    <citation type="journal article" date="2019" name="Nat. Ecol. Evol.">
        <title>Megaphylogeny resolves global patterns of mushroom evolution.</title>
        <authorList>
            <person name="Varga T."/>
            <person name="Krizsan K."/>
            <person name="Foldi C."/>
            <person name="Dima B."/>
            <person name="Sanchez-Garcia M."/>
            <person name="Sanchez-Ramirez S."/>
            <person name="Szollosi G.J."/>
            <person name="Szarkandi J.G."/>
            <person name="Papp V."/>
            <person name="Albert L."/>
            <person name="Andreopoulos W."/>
            <person name="Angelini C."/>
            <person name="Antonin V."/>
            <person name="Barry K.W."/>
            <person name="Bougher N.L."/>
            <person name="Buchanan P."/>
            <person name="Buyck B."/>
            <person name="Bense V."/>
            <person name="Catcheside P."/>
            <person name="Chovatia M."/>
            <person name="Cooper J."/>
            <person name="Damon W."/>
            <person name="Desjardin D."/>
            <person name="Finy P."/>
            <person name="Geml J."/>
            <person name="Haridas S."/>
            <person name="Hughes K."/>
            <person name="Justo A."/>
            <person name="Karasinski D."/>
            <person name="Kautmanova I."/>
            <person name="Kiss B."/>
            <person name="Kocsube S."/>
            <person name="Kotiranta H."/>
            <person name="LaButti K.M."/>
            <person name="Lechner B.E."/>
            <person name="Liimatainen K."/>
            <person name="Lipzen A."/>
            <person name="Lukacs Z."/>
            <person name="Mihaltcheva S."/>
            <person name="Morgado L.N."/>
            <person name="Niskanen T."/>
            <person name="Noordeloos M.E."/>
            <person name="Ohm R.A."/>
            <person name="Ortiz-Santana B."/>
            <person name="Ovrebo C."/>
            <person name="Racz N."/>
            <person name="Riley R."/>
            <person name="Savchenko A."/>
            <person name="Shiryaev A."/>
            <person name="Soop K."/>
            <person name="Spirin V."/>
            <person name="Szebenyi C."/>
            <person name="Tomsovsky M."/>
            <person name="Tulloss R.E."/>
            <person name="Uehling J."/>
            <person name="Grigoriev I.V."/>
            <person name="Vagvolgyi C."/>
            <person name="Papp T."/>
            <person name="Martin F.M."/>
            <person name="Miettinen O."/>
            <person name="Hibbett D.S."/>
            <person name="Nagy L.G."/>
        </authorList>
    </citation>
    <scope>NUCLEOTIDE SEQUENCE [LARGE SCALE GENOMIC DNA]</scope>
    <source>
        <strain evidence="2 3">CBS 309.79</strain>
    </source>
</reference>
<evidence type="ECO:0000313" key="3">
    <source>
        <dbReference type="Proteomes" id="UP000305067"/>
    </source>
</evidence>